<protein>
    <submittedName>
        <fullName evidence="1">Uncharacterized protein</fullName>
    </submittedName>
</protein>
<name>A0A8J4AAN6_9ACTN</name>
<evidence type="ECO:0000313" key="1">
    <source>
        <dbReference type="EMBL" id="GIL26270.1"/>
    </source>
</evidence>
<dbReference type="RefSeq" id="WP_207124000.1">
    <property type="nucleotide sequence ID" value="NZ_BOPO01000021.1"/>
</dbReference>
<keyword evidence="2" id="KW-1185">Reference proteome</keyword>
<accession>A0A8J4AAN6</accession>
<evidence type="ECO:0000313" key="2">
    <source>
        <dbReference type="Proteomes" id="UP000614996"/>
    </source>
</evidence>
<proteinExistence type="predicted"/>
<organism evidence="1 2">
    <name type="scientific">Actinocatenispora comari</name>
    <dbReference type="NCBI Taxonomy" id="2807577"/>
    <lineage>
        <taxon>Bacteria</taxon>
        <taxon>Bacillati</taxon>
        <taxon>Actinomycetota</taxon>
        <taxon>Actinomycetes</taxon>
        <taxon>Micromonosporales</taxon>
        <taxon>Micromonosporaceae</taxon>
        <taxon>Actinocatenispora</taxon>
    </lineage>
</organism>
<reference evidence="2" key="1">
    <citation type="journal article" date="2021" name="Int. J. Syst. Evol. Microbiol.">
        <title>Actinocatenispora comari sp. nov., an endophytic actinomycete isolated from aerial parts of Comarum salesowianum.</title>
        <authorList>
            <person name="Oyunbileg N."/>
            <person name="Iizaka Y."/>
            <person name="Hamada M."/>
            <person name="Davaapurev B.O."/>
            <person name="Fukumoto A."/>
            <person name="Tsetseg B."/>
            <person name="Kato F."/>
            <person name="Tamura T."/>
            <person name="Batkhuu J."/>
            <person name="Anzai Y."/>
        </authorList>
    </citation>
    <scope>NUCLEOTIDE SEQUENCE [LARGE SCALE GENOMIC DNA]</scope>
    <source>
        <strain evidence="2">NUM-2625</strain>
    </source>
</reference>
<dbReference type="Proteomes" id="UP000614996">
    <property type="component" value="Unassembled WGS sequence"/>
</dbReference>
<dbReference type="AlphaFoldDB" id="A0A8J4AAN6"/>
<gene>
    <name evidence="1" type="ORF">NUM_15240</name>
</gene>
<comment type="caution">
    <text evidence="1">The sequence shown here is derived from an EMBL/GenBank/DDBJ whole genome shotgun (WGS) entry which is preliminary data.</text>
</comment>
<sequence>MSSGVDPVRPGYELVLGATPTPGERVWLTNRAGDQFTYRSRWYQVIRVDDAWLPGHSYLVGFYPESPREIRREYVIDGGVRVERRCQP</sequence>
<dbReference type="EMBL" id="BOPO01000021">
    <property type="protein sequence ID" value="GIL26270.1"/>
    <property type="molecule type" value="Genomic_DNA"/>
</dbReference>